<dbReference type="SUPFAM" id="SSF81296">
    <property type="entry name" value="E set domains"/>
    <property type="match status" value="1"/>
</dbReference>
<proteinExistence type="predicted"/>
<feature type="domain" description="Sulphur oxidation protein SoxZ" evidence="1">
    <location>
        <begin position="10"/>
        <end position="100"/>
    </location>
</feature>
<name>A0ABX2EKZ2_9BURK</name>
<comment type="caution">
    <text evidence="2">The sequence shown here is derived from an EMBL/GenBank/DDBJ whole genome shotgun (WGS) entry which is preliminary data.</text>
</comment>
<dbReference type="RefSeq" id="WP_173125988.1">
    <property type="nucleotide sequence ID" value="NZ_JABRWJ010000006.1"/>
</dbReference>
<dbReference type="EMBL" id="JABRWJ010000006">
    <property type="protein sequence ID" value="NRF69327.1"/>
    <property type="molecule type" value="Genomic_DNA"/>
</dbReference>
<keyword evidence="3" id="KW-1185">Reference proteome</keyword>
<dbReference type="InterPro" id="IPR014756">
    <property type="entry name" value="Ig_E-set"/>
</dbReference>
<dbReference type="NCBIfam" id="TIGR04490">
    <property type="entry name" value="SoxZ_true"/>
    <property type="match status" value="1"/>
</dbReference>
<dbReference type="Proteomes" id="UP000737171">
    <property type="component" value="Unassembled WGS sequence"/>
</dbReference>
<sequence length="106" mass="11810">MARVLIHVPPNPKRGEVVEIRVTLAHPMESGFRPDADGRVLPRDIVTQFSARFDGEPVFAATLYPAIAANPYLAFHWRAERSGTLQLRWEGDNGFVQVESVAVRVA</sequence>
<dbReference type="InterPro" id="IPR030995">
    <property type="entry name" value="SoxZ"/>
</dbReference>
<dbReference type="Gene3D" id="2.60.40.10">
    <property type="entry name" value="Immunoglobulins"/>
    <property type="match status" value="1"/>
</dbReference>
<gene>
    <name evidence="2" type="primary">soxZ</name>
    <name evidence="2" type="ORF">HLB44_20215</name>
</gene>
<dbReference type="InterPro" id="IPR013783">
    <property type="entry name" value="Ig-like_fold"/>
</dbReference>
<evidence type="ECO:0000313" key="2">
    <source>
        <dbReference type="EMBL" id="NRF69327.1"/>
    </source>
</evidence>
<protein>
    <submittedName>
        <fullName evidence="2">Thiosulfate oxidation carrier complex protein SoxZ</fullName>
    </submittedName>
</protein>
<evidence type="ECO:0000259" key="1">
    <source>
        <dbReference type="Pfam" id="PF08770"/>
    </source>
</evidence>
<evidence type="ECO:0000313" key="3">
    <source>
        <dbReference type="Proteomes" id="UP000737171"/>
    </source>
</evidence>
<dbReference type="Pfam" id="PF08770">
    <property type="entry name" value="SoxZ"/>
    <property type="match status" value="1"/>
</dbReference>
<dbReference type="InterPro" id="IPR014880">
    <property type="entry name" value="SoxZ_dom"/>
</dbReference>
<organism evidence="2 3">
    <name type="scientific">Pseudaquabacterium terrae</name>
    <dbReference type="NCBI Taxonomy" id="2732868"/>
    <lineage>
        <taxon>Bacteria</taxon>
        <taxon>Pseudomonadati</taxon>
        <taxon>Pseudomonadota</taxon>
        <taxon>Betaproteobacteria</taxon>
        <taxon>Burkholderiales</taxon>
        <taxon>Sphaerotilaceae</taxon>
        <taxon>Pseudaquabacterium</taxon>
    </lineage>
</organism>
<reference evidence="2 3" key="1">
    <citation type="submission" date="2020-05" db="EMBL/GenBank/DDBJ databases">
        <title>Aquincola sp. isolate from soil.</title>
        <authorList>
            <person name="Han J."/>
            <person name="Kim D.-U."/>
        </authorList>
    </citation>
    <scope>NUCLEOTIDE SEQUENCE [LARGE SCALE GENOMIC DNA]</scope>
    <source>
        <strain evidence="2 3">S2</strain>
    </source>
</reference>
<accession>A0ABX2EKZ2</accession>